<name>L8HE17_ACACF</name>
<dbReference type="GeneID" id="14924417"/>
<dbReference type="SUPFAM" id="SSF50729">
    <property type="entry name" value="PH domain-like"/>
    <property type="match status" value="1"/>
</dbReference>
<dbReference type="EMBL" id="KB007857">
    <property type="protein sequence ID" value="ELR23440.1"/>
    <property type="molecule type" value="Genomic_DNA"/>
</dbReference>
<sequence length="357" mass="37186">MASNITTTAADSPVSRKRPAEDEALKAEELQPKGESAVAAPAADASAENGADDEGEQQPAKRARKEEEEEETKETESQENKEEEESKNKKEQKAEESGGGGKLAFLGPTGSGEGFSSFSSLAAGPLSFSSVSSGAADAGAAPLSFNLGAAGSTPGPFSIDFSSPTPFGSLFGGEGSKDGSAAATPSLTSTGFTLFSSSAPSTSSDFAFSLSSSSSSLLFSSGAESSSTSVAEKVEVVTGEENEERVHSVRAKLLKLEPESQAWKERGSGQLHLNVAKDHSYARLVMRAEGALRLILNTALFPHTITKRVQEKGVQVSAVEEGKPVLYLLRASRRDEAEELFAAINRHKELGGSSSSV</sequence>
<dbReference type="CDD" id="cd13180">
    <property type="entry name" value="RanBD_RanBP3"/>
    <property type="match status" value="1"/>
</dbReference>
<feature type="compositionally biased region" description="Low complexity" evidence="3">
    <location>
        <begin position="129"/>
        <end position="145"/>
    </location>
</feature>
<dbReference type="Proteomes" id="UP000011083">
    <property type="component" value="Unassembled WGS sequence"/>
</dbReference>
<dbReference type="PANTHER" id="PTHR23138:SF142">
    <property type="entry name" value="RAN-BINDING PROTEIN 3B-RELATED"/>
    <property type="match status" value="1"/>
</dbReference>
<dbReference type="SMART" id="SM00160">
    <property type="entry name" value="RanBD"/>
    <property type="match status" value="1"/>
</dbReference>
<evidence type="ECO:0000256" key="3">
    <source>
        <dbReference type="SAM" id="MobiDB-lite"/>
    </source>
</evidence>
<dbReference type="RefSeq" id="XP_004352968.1">
    <property type="nucleotide sequence ID" value="XM_004352916.1"/>
</dbReference>
<dbReference type="InterPro" id="IPR000156">
    <property type="entry name" value="Ran_bind_dom"/>
</dbReference>
<evidence type="ECO:0000259" key="4">
    <source>
        <dbReference type="PROSITE" id="PS50196"/>
    </source>
</evidence>
<dbReference type="OrthoDB" id="185618at2759"/>
<dbReference type="OMA" id="KTNMPHV"/>
<dbReference type="KEGG" id="acan:ACA1_070480"/>
<organism evidence="5 6">
    <name type="scientific">Acanthamoeba castellanii (strain ATCC 30010 / Neff)</name>
    <dbReference type="NCBI Taxonomy" id="1257118"/>
    <lineage>
        <taxon>Eukaryota</taxon>
        <taxon>Amoebozoa</taxon>
        <taxon>Discosea</taxon>
        <taxon>Longamoebia</taxon>
        <taxon>Centramoebida</taxon>
        <taxon>Acanthamoebidae</taxon>
        <taxon>Acanthamoeba</taxon>
    </lineage>
</organism>
<evidence type="ECO:0000256" key="1">
    <source>
        <dbReference type="ARBA" id="ARBA00004123"/>
    </source>
</evidence>
<proteinExistence type="predicted"/>
<feature type="compositionally biased region" description="Basic and acidic residues" evidence="3">
    <location>
        <begin position="74"/>
        <end position="96"/>
    </location>
</feature>
<comment type="subcellular location">
    <subcellularLocation>
        <location evidence="1">Nucleus</location>
    </subcellularLocation>
</comment>
<dbReference type="GO" id="GO:0005634">
    <property type="term" value="C:nucleus"/>
    <property type="evidence" value="ECO:0007669"/>
    <property type="project" value="UniProtKB-SubCell"/>
</dbReference>
<feature type="region of interest" description="Disordered" evidence="3">
    <location>
        <begin position="129"/>
        <end position="183"/>
    </location>
</feature>
<gene>
    <name evidence="5" type="ORF">ACA1_070480</name>
</gene>
<evidence type="ECO:0000256" key="2">
    <source>
        <dbReference type="ARBA" id="ARBA00023242"/>
    </source>
</evidence>
<evidence type="ECO:0000313" key="6">
    <source>
        <dbReference type="Proteomes" id="UP000011083"/>
    </source>
</evidence>
<protein>
    <submittedName>
        <fullName evidence="5">RanBP1 domain containing protein</fullName>
    </submittedName>
</protein>
<evidence type="ECO:0000313" key="5">
    <source>
        <dbReference type="EMBL" id="ELR23440.1"/>
    </source>
</evidence>
<dbReference type="VEuPathDB" id="AmoebaDB:ACA1_070480"/>
<keyword evidence="6" id="KW-1185">Reference proteome</keyword>
<dbReference type="Pfam" id="PF00638">
    <property type="entry name" value="Ran_BP1"/>
    <property type="match status" value="1"/>
</dbReference>
<keyword evidence="2" id="KW-0539">Nucleus</keyword>
<feature type="compositionally biased region" description="Polar residues" evidence="3">
    <location>
        <begin position="1"/>
        <end position="10"/>
    </location>
</feature>
<feature type="domain" description="RanBD1" evidence="4">
    <location>
        <begin position="229"/>
        <end position="302"/>
    </location>
</feature>
<feature type="compositionally biased region" description="Basic and acidic residues" evidence="3">
    <location>
        <begin position="18"/>
        <end position="32"/>
    </location>
</feature>
<dbReference type="InterPro" id="IPR045255">
    <property type="entry name" value="RanBP1-like"/>
</dbReference>
<accession>L8HE17</accession>
<feature type="compositionally biased region" description="Low complexity" evidence="3">
    <location>
        <begin position="34"/>
        <end position="49"/>
    </location>
</feature>
<dbReference type="Gene3D" id="2.30.29.30">
    <property type="entry name" value="Pleckstrin-homology domain (PH domain)/Phosphotyrosine-binding domain (PTB)"/>
    <property type="match status" value="1"/>
</dbReference>
<reference evidence="5 6" key="1">
    <citation type="journal article" date="2013" name="Genome Biol.">
        <title>Genome of Acanthamoeba castellanii highlights extensive lateral gene transfer and early evolution of tyrosine kinase signaling.</title>
        <authorList>
            <person name="Clarke M."/>
            <person name="Lohan A.J."/>
            <person name="Liu B."/>
            <person name="Lagkouvardos I."/>
            <person name="Roy S."/>
            <person name="Zafar N."/>
            <person name="Bertelli C."/>
            <person name="Schilde C."/>
            <person name="Kianianmomeni A."/>
            <person name="Burglin T.R."/>
            <person name="Frech C."/>
            <person name="Turcotte B."/>
            <person name="Kopec K.O."/>
            <person name="Synnott J.M."/>
            <person name="Choo C."/>
            <person name="Paponov I."/>
            <person name="Finkler A."/>
            <person name="Soon Heng Tan C."/>
            <person name="Hutchins A.P."/>
            <person name="Weinmeier T."/>
            <person name="Rattei T."/>
            <person name="Chu J.S."/>
            <person name="Gimenez G."/>
            <person name="Irimia M."/>
            <person name="Rigden D.J."/>
            <person name="Fitzpatrick D.A."/>
            <person name="Lorenzo-Morales J."/>
            <person name="Bateman A."/>
            <person name="Chiu C.H."/>
            <person name="Tang P."/>
            <person name="Hegemann P."/>
            <person name="Fromm H."/>
            <person name="Raoult D."/>
            <person name="Greub G."/>
            <person name="Miranda-Saavedra D."/>
            <person name="Chen N."/>
            <person name="Nash P."/>
            <person name="Ginger M.L."/>
            <person name="Horn M."/>
            <person name="Schaap P."/>
            <person name="Caler L."/>
            <person name="Loftus B."/>
        </authorList>
    </citation>
    <scope>NUCLEOTIDE SEQUENCE [LARGE SCALE GENOMIC DNA]</scope>
    <source>
        <strain evidence="5 6">Neff</strain>
    </source>
</reference>
<dbReference type="PROSITE" id="PS50196">
    <property type="entry name" value="RANBD1"/>
    <property type="match status" value="1"/>
</dbReference>
<feature type="region of interest" description="Disordered" evidence="3">
    <location>
        <begin position="1"/>
        <end position="109"/>
    </location>
</feature>
<dbReference type="AlphaFoldDB" id="L8HE17"/>
<dbReference type="InterPro" id="IPR011993">
    <property type="entry name" value="PH-like_dom_sf"/>
</dbReference>
<dbReference type="STRING" id="1257118.L8HE17"/>
<dbReference type="PANTHER" id="PTHR23138">
    <property type="entry name" value="RAN BINDING PROTEIN"/>
    <property type="match status" value="1"/>
</dbReference>